<name>A0A1Q9EHX6_SYMMI</name>
<evidence type="ECO:0000313" key="3">
    <source>
        <dbReference type="Proteomes" id="UP000186817"/>
    </source>
</evidence>
<gene>
    <name evidence="2" type="ORF">AK812_SmicGene9661</name>
</gene>
<dbReference type="AlphaFoldDB" id="A0A1Q9EHX6"/>
<reference evidence="2 3" key="1">
    <citation type="submission" date="2016-02" db="EMBL/GenBank/DDBJ databases">
        <title>Genome analysis of coral dinoflagellate symbionts highlights evolutionary adaptations to a symbiotic lifestyle.</title>
        <authorList>
            <person name="Aranda M."/>
            <person name="Li Y."/>
            <person name="Liew Y.J."/>
            <person name="Baumgarten S."/>
            <person name="Simakov O."/>
            <person name="Wilson M."/>
            <person name="Piel J."/>
            <person name="Ashoor H."/>
            <person name="Bougouffa S."/>
            <person name="Bajic V.B."/>
            <person name="Ryu T."/>
            <person name="Ravasi T."/>
            <person name="Bayer T."/>
            <person name="Micklem G."/>
            <person name="Kim H."/>
            <person name="Bhak J."/>
            <person name="Lajeunesse T.C."/>
            <person name="Voolstra C.R."/>
        </authorList>
    </citation>
    <scope>NUCLEOTIDE SEQUENCE [LARGE SCALE GENOMIC DNA]</scope>
    <source>
        <strain evidence="2 3">CCMP2467</strain>
    </source>
</reference>
<feature type="region of interest" description="Disordered" evidence="1">
    <location>
        <begin position="281"/>
        <end position="323"/>
    </location>
</feature>
<dbReference type="Proteomes" id="UP000186817">
    <property type="component" value="Unassembled WGS sequence"/>
</dbReference>
<sequence>MGCGVSSSEAKYSASSEASAGGSAAKSSEPANSSAATTQAASQASTEDGAAETAPAEELPEEAGALAWWSIDTDWIRDSSHEIFNGYSFFFEHIGIRKGWRTPPFKKEDVQAPFMASAEVVAVVRHRIDEQGNGMVLRQLEGSSHDWLWGWSPEKPPHQAEFLPEFFRGLVFATLSDANGLVEGLDAATLDYYVQSHPILEGCPAPVAPAPAEHSAPEEGAGPASGAAEGASEPEKPGPEKAEASSIPKDDLGVASPMAKADTPEAEPMHADVKVTTVATVPPDAAQTPKTQDVGEADPKVTSETAQDAGGASDVAATTPAADAPSPAPLMLANGPAGSTFKPPGWNDQDVHRDAEVNCACQFPGVTDQEAEGSQKDERLAKTGPELFKELRRLYAVAEVEDYFKNGVEQRMFAVPSIGHTIHDMHPARQRLLQFLYRTDVLSRAGEERKKEEEEPEPSPGTEAILALAARAHKALEIARHVRFLHLDLDSAESSFHQISRPAQDQPSIYAIAGSGQPLSNSVSGDAATTVTTAVVPPTGGSAVADLRLIALFVQPLDVAKWKLDVTRTKTALTKLLPSRRRYVIAHFKPKGDTASDDELETYIAECESSKSWATVLANGSTNGATGSALKAPVCKAQVKRPLSAVSGTGTVDGCNSEAFPCDLGDGSKVTGCFGGQAPFSAAFHARYRRIRGLSFEHQESELFAVMGDFAAVHLRKRSSLPSKSEASA</sequence>
<feature type="compositionally biased region" description="Basic and acidic residues" evidence="1">
    <location>
        <begin position="233"/>
        <end position="252"/>
    </location>
</feature>
<feature type="region of interest" description="Disordered" evidence="1">
    <location>
        <begin position="1"/>
        <end position="59"/>
    </location>
</feature>
<feature type="compositionally biased region" description="Low complexity" evidence="1">
    <location>
        <begin position="312"/>
        <end position="323"/>
    </location>
</feature>
<dbReference type="OrthoDB" id="449119at2759"/>
<protein>
    <submittedName>
        <fullName evidence="2">Uncharacterized protein</fullName>
    </submittedName>
</protein>
<organism evidence="2 3">
    <name type="scientific">Symbiodinium microadriaticum</name>
    <name type="common">Dinoflagellate</name>
    <name type="synonym">Zooxanthella microadriatica</name>
    <dbReference type="NCBI Taxonomy" id="2951"/>
    <lineage>
        <taxon>Eukaryota</taxon>
        <taxon>Sar</taxon>
        <taxon>Alveolata</taxon>
        <taxon>Dinophyceae</taxon>
        <taxon>Suessiales</taxon>
        <taxon>Symbiodiniaceae</taxon>
        <taxon>Symbiodinium</taxon>
    </lineage>
</organism>
<dbReference type="EMBL" id="LSRX01000148">
    <property type="protein sequence ID" value="OLQ07046.1"/>
    <property type="molecule type" value="Genomic_DNA"/>
</dbReference>
<accession>A0A1Q9EHX6</accession>
<feature type="compositionally biased region" description="Low complexity" evidence="1">
    <location>
        <begin position="205"/>
        <end position="231"/>
    </location>
</feature>
<evidence type="ECO:0000256" key="1">
    <source>
        <dbReference type="SAM" id="MobiDB-lite"/>
    </source>
</evidence>
<proteinExistence type="predicted"/>
<comment type="caution">
    <text evidence="2">The sequence shown here is derived from an EMBL/GenBank/DDBJ whole genome shotgun (WGS) entry which is preliminary data.</text>
</comment>
<evidence type="ECO:0000313" key="2">
    <source>
        <dbReference type="EMBL" id="OLQ07046.1"/>
    </source>
</evidence>
<keyword evidence="3" id="KW-1185">Reference proteome</keyword>
<feature type="region of interest" description="Disordered" evidence="1">
    <location>
        <begin position="205"/>
        <end position="269"/>
    </location>
</feature>